<dbReference type="PANTHER" id="PTHR16201:SF52">
    <property type="entry name" value="PQ-LOOP REPEAT FAMILY PROTEIN _ TRANSMEMBRANE FAMILY PROTEIN-RELATED"/>
    <property type="match status" value="1"/>
</dbReference>
<feature type="transmembrane region" description="Helical" evidence="6">
    <location>
        <begin position="341"/>
        <end position="364"/>
    </location>
</feature>
<keyword evidence="4 6" id="KW-0472">Membrane</keyword>
<feature type="transmembrane region" description="Helical" evidence="6">
    <location>
        <begin position="80"/>
        <end position="102"/>
    </location>
</feature>
<dbReference type="PANTHER" id="PTHR16201">
    <property type="entry name" value="SEVEN TRANSMEMBRANE PROTEIN 1-RELATED"/>
    <property type="match status" value="1"/>
</dbReference>
<dbReference type="AlphaFoldDB" id="A0A251SK01"/>
<name>A0A251SK01_HELAN</name>
<proteinExistence type="predicted"/>
<dbReference type="EMBL" id="MNCJ02000329">
    <property type="protein sequence ID" value="KAF5769750.1"/>
    <property type="molecule type" value="Genomic_DNA"/>
</dbReference>
<protein>
    <submittedName>
        <fullName evidence="8">Putative PQ-loop repeat family protein / transmembrane family protein</fullName>
    </submittedName>
</protein>
<reference evidence="7" key="3">
    <citation type="submission" date="2020-06" db="EMBL/GenBank/DDBJ databases">
        <title>Helianthus annuus Genome sequencing and assembly Release 2.</title>
        <authorList>
            <person name="Gouzy J."/>
            <person name="Langlade N."/>
            <person name="Munos S."/>
        </authorList>
    </citation>
    <scope>NUCLEOTIDE SEQUENCE</scope>
    <source>
        <tissue evidence="7">Leaves</tissue>
    </source>
</reference>
<evidence type="ECO:0000256" key="5">
    <source>
        <dbReference type="SAM" id="MobiDB-lite"/>
    </source>
</evidence>
<dbReference type="Gene3D" id="1.20.1280.290">
    <property type="match status" value="2"/>
</dbReference>
<evidence type="ECO:0000313" key="9">
    <source>
        <dbReference type="Proteomes" id="UP000215914"/>
    </source>
</evidence>
<keyword evidence="2 6" id="KW-0812">Transmembrane</keyword>
<dbReference type="InterPro" id="IPR006603">
    <property type="entry name" value="PQ-loop_rpt"/>
</dbReference>
<feature type="transmembrane region" description="Helical" evidence="6">
    <location>
        <begin position="279"/>
        <end position="298"/>
    </location>
</feature>
<dbReference type="Pfam" id="PF04193">
    <property type="entry name" value="PQ-loop"/>
    <property type="match status" value="2"/>
</dbReference>
<dbReference type="FunFam" id="1.20.1280.290:FF:000019">
    <property type="entry name" value="PQ-loop repeat family protein / transmembrane family protein"/>
    <property type="match status" value="1"/>
</dbReference>
<keyword evidence="3 6" id="KW-1133">Transmembrane helix</keyword>
<dbReference type="EMBL" id="CM007903">
    <property type="protein sequence ID" value="OTF99043.1"/>
    <property type="molecule type" value="Genomic_DNA"/>
</dbReference>
<dbReference type="FunCoup" id="A0A251SK01">
    <property type="interactions" value="1008"/>
</dbReference>
<evidence type="ECO:0000256" key="4">
    <source>
        <dbReference type="ARBA" id="ARBA00023136"/>
    </source>
</evidence>
<feature type="transmembrane region" description="Helical" evidence="6">
    <location>
        <begin position="108"/>
        <end position="128"/>
    </location>
</feature>
<evidence type="ECO:0000313" key="8">
    <source>
        <dbReference type="EMBL" id="OTF99043.1"/>
    </source>
</evidence>
<dbReference type="FunFam" id="1.20.1280.290:FF:000012">
    <property type="entry name" value="Vacuolar membrane PQ loop repeat protein"/>
    <property type="match status" value="1"/>
</dbReference>
<feature type="transmembrane region" description="Helical" evidence="6">
    <location>
        <begin position="46"/>
        <end position="68"/>
    </location>
</feature>
<evidence type="ECO:0000256" key="3">
    <source>
        <dbReference type="ARBA" id="ARBA00022989"/>
    </source>
</evidence>
<reference evidence="7 9" key="1">
    <citation type="journal article" date="2017" name="Nature">
        <title>The sunflower genome provides insights into oil metabolism, flowering and Asterid evolution.</title>
        <authorList>
            <person name="Badouin H."/>
            <person name="Gouzy J."/>
            <person name="Grassa C.J."/>
            <person name="Murat F."/>
            <person name="Staton S.E."/>
            <person name="Cottret L."/>
            <person name="Lelandais-Briere C."/>
            <person name="Owens G.L."/>
            <person name="Carrere S."/>
            <person name="Mayjonade B."/>
            <person name="Legrand L."/>
            <person name="Gill N."/>
            <person name="Kane N.C."/>
            <person name="Bowers J.E."/>
            <person name="Hubner S."/>
            <person name="Bellec A."/>
            <person name="Berard A."/>
            <person name="Berges H."/>
            <person name="Blanchet N."/>
            <person name="Boniface M.C."/>
            <person name="Brunel D."/>
            <person name="Catrice O."/>
            <person name="Chaidir N."/>
            <person name="Claudel C."/>
            <person name="Donnadieu C."/>
            <person name="Faraut T."/>
            <person name="Fievet G."/>
            <person name="Helmstetter N."/>
            <person name="King M."/>
            <person name="Knapp S.J."/>
            <person name="Lai Z."/>
            <person name="Le Paslier M.C."/>
            <person name="Lippi Y."/>
            <person name="Lorenzon L."/>
            <person name="Mandel J.R."/>
            <person name="Marage G."/>
            <person name="Marchand G."/>
            <person name="Marquand E."/>
            <person name="Bret-Mestries E."/>
            <person name="Morien E."/>
            <person name="Nambeesan S."/>
            <person name="Nguyen T."/>
            <person name="Pegot-Espagnet P."/>
            <person name="Pouilly N."/>
            <person name="Raftis F."/>
            <person name="Sallet E."/>
            <person name="Schiex T."/>
            <person name="Thomas J."/>
            <person name="Vandecasteele C."/>
            <person name="Vares D."/>
            <person name="Vear F."/>
            <person name="Vautrin S."/>
            <person name="Crespi M."/>
            <person name="Mangin B."/>
            <person name="Burke J.M."/>
            <person name="Salse J."/>
            <person name="Munos S."/>
            <person name="Vincourt P."/>
            <person name="Rieseberg L.H."/>
            <person name="Langlade N.B."/>
        </authorList>
    </citation>
    <scope>NUCLEOTIDE SEQUENCE [LARGE SCALE GENOMIC DNA]</scope>
    <source>
        <strain evidence="9">cv. SF193</strain>
        <tissue evidence="7">Leaves</tissue>
    </source>
</reference>
<evidence type="ECO:0000256" key="6">
    <source>
        <dbReference type="SAM" id="Phobius"/>
    </source>
</evidence>
<evidence type="ECO:0000256" key="1">
    <source>
        <dbReference type="ARBA" id="ARBA00004141"/>
    </source>
</evidence>
<comment type="subcellular location">
    <subcellularLocation>
        <location evidence="1">Membrane</location>
        <topology evidence="1">Multi-pass membrane protein</topology>
    </subcellularLocation>
</comment>
<gene>
    <name evidence="8" type="ORF">HannXRQ_Chr14g0452251</name>
    <name evidence="7" type="ORF">HanXRQr2_Chr14g0651861</name>
</gene>
<feature type="compositionally biased region" description="Acidic residues" evidence="5">
    <location>
        <begin position="210"/>
        <end position="219"/>
    </location>
</feature>
<sequence>MKFWVWNNSSSTSNSLFYCVEQNKPCIGWWVDKYFKDCLCNVNDEVSFGFGIISLVCWGVAEIPQIITNFRTKSSHGVSLIFLLTWIAGDVFNLVGCLLEPATLPTQYYTAILYTASTVILVLQSLYYDHIYALLKSGKIEVGSPEVEEVKKPLKQKFTGSQSRAIRPNQSHHQGYYFTSARSLAASSTPPNRACPWKARSGPASAMAVDSDDSSEDESSAQIPMTKTASQPKPIPRSVGYGAFLATSLYMPSHAKGLVRVYAYRNLLQDNGGSNYGQWLGWLMAAIYMGGRIPQIVLNIKRGSVEGLNPLMFIFALVANATYVGSILVRSTEWERIKANMPWLLDAAVCVALDAFIIMQYVYYRYFLKRVPNSDEDDDYHCDY</sequence>
<feature type="transmembrane region" description="Helical" evidence="6">
    <location>
        <begin position="310"/>
        <end position="329"/>
    </location>
</feature>
<organism evidence="8 9">
    <name type="scientific">Helianthus annuus</name>
    <name type="common">Common sunflower</name>
    <dbReference type="NCBI Taxonomy" id="4232"/>
    <lineage>
        <taxon>Eukaryota</taxon>
        <taxon>Viridiplantae</taxon>
        <taxon>Streptophyta</taxon>
        <taxon>Embryophyta</taxon>
        <taxon>Tracheophyta</taxon>
        <taxon>Spermatophyta</taxon>
        <taxon>Magnoliopsida</taxon>
        <taxon>eudicotyledons</taxon>
        <taxon>Gunneridae</taxon>
        <taxon>Pentapetalae</taxon>
        <taxon>asterids</taxon>
        <taxon>campanulids</taxon>
        <taxon>Asterales</taxon>
        <taxon>Asteraceae</taxon>
        <taxon>Asteroideae</taxon>
        <taxon>Heliantheae alliance</taxon>
        <taxon>Heliantheae</taxon>
        <taxon>Helianthus</taxon>
    </lineage>
</organism>
<dbReference type="STRING" id="4232.A0A251SK01"/>
<dbReference type="Proteomes" id="UP000215914">
    <property type="component" value="Chromosome 14"/>
</dbReference>
<feature type="region of interest" description="Disordered" evidence="5">
    <location>
        <begin position="189"/>
        <end position="234"/>
    </location>
</feature>
<evidence type="ECO:0000256" key="2">
    <source>
        <dbReference type="ARBA" id="ARBA00022692"/>
    </source>
</evidence>
<accession>A0A251SK01</accession>
<dbReference type="InterPro" id="IPR051415">
    <property type="entry name" value="LAAT-1"/>
</dbReference>
<dbReference type="GO" id="GO:0016020">
    <property type="term" value="C:membrane"/>
    <property type="evidence" value="ECO:0000318"/>
    <property type="project" value="GO_Central"/>
</dbReference>
<dbReference type="InParanoid" id="A0A251SK01"/>
<dbReference type="OMA" id="ISQCVYY"/>
<evidence type="ECO:0000313" key="7">
    <source>
        <dbReference type="EMBL" id="KAF5769750.1"/>
    </source>
</evidence>
<dbReference type="Gramene" id="mRNA:HanXRQr2_Chr14g0651861">
    <property type="protein sequence ID" value="mRNA:HanXRQr2_Chr14g0651861"/>
    <property type="gene ID" value="HanXRQr2_Chr14g0651861"/>
</dbReference>
<reference evidence="8" key="2">
    <citation type="submission" date="2017-02" db="EMBL/GenBank/DDBJ databases">
        <title>Sunflower complete genome.</title>
        <authorList>
            <person name="Langlade N."/>
            <person name="Munos S."/>
        </authorList>
    </citation>
    <scope>NUCLEOTIDE SEQUENCE [LARGE SCALE GENOMIC DNA]</scope>
    <source>
        <tissue evidence="8">Leaves</tissue>
    </source>
</reference>
<keyword evidence="9" id="KW-1185">Reference proteome</keyword>
<feature type="compositionally biased region" description="Polar residues" evidence="5">
    <location>
        <begin position="222"/>
        <end position="231"/>
    </location>
</feature>
<dbReference type="SMART" id="SM00679">
    <property type="entry name" value="CTNS"/>
    <property type="match status" value="2"/>
</dbReference>